<organism evidence="13 14">
    <name type="scientific">Diaporthe australafricana</name>
    <dbReference type="NCBI Taxonomy" id="127596"/>
    <lineage>
        <taxon>Eukaryota</taxon>
        <taxon>Fungi</taxon>
        <taxon>Dikarya</taxon>
        <taxon>Ascomycota</taxon>
        <taxon>Pezizomycotina</taxon>
        <taxon>Sordariomycetes</taxon>
        <taxon>Sordariomycetidae</taxon>
        <taxon>Diaporthales</taxon>
        <taxon>Diaporthaceae</taxon>
        <taxon>Diaporthe</taxon>
    </lineage>
</organism>
<keyword evidence="6 11" id="KW-0963">Cytoplasm</keyword>
<dbReference type="CDD" id="cd04741">
    <property type="entry name" value="DHOD_1A_like"/>
    <property type="match status" value="1"/>
</dbReference>
<evidence type="ECO:0000313" key="14">
    <source>
        <dbReference type="Proteomes" id="UP001583177"/>
    </source>
</evidence>
<comment type="subunit">
    <text evidence="11">Homodimer.</text>
</comment>
<evidence type="ECO:0000256" key="11">
    <source>
        <dbReference type="RuleBase" id="RU364042"/>
    </source>
</evidence>
<comment type="function">
    <text evidence="11">Catalyzes the conversion of dihydroorotate to orotate with fumarate as the electron acceptor.</text>
</comment>
<evidence type="ECO:0000256" key="4">
    <source>
        <dbReference type="ARBA" id="ARBA00008008"/>
    </source>
</evidence>
<dbReference type="PANTHER" id="PTHR48109:SF1">
    <property type="entry name" value="DIHYDROOROTATE DEHYDROGENASE (FUMARATE)"/>
    <property type="match status" value="1"/>
</dbReference>
<name>A0ABR3WPT3_9PEZI</name>
<keyword evidence="9 11" id="KW-0665">Pyrimidine biosynthesis</keyword>
<evidence type="ECO:0000313" key="13">
    <source>
        <dbReference type="EMBL" id="KAL1865674.1"/>
    </source>
</evidence>
<comment type="caution">
    <text evidence="13">The sequence shown here is derived from an EMBL/GenBank/DDBJ whole genome shotgun (WGS) entry which is preliminary data.</text>
</comment>
<comment type="subcellular location">
    <subcellularLocation>
        <location evidence="2 11">Cytoplasm</location>
    </subcellularLocation>
</comment>
<keyword evidence="14" id="KW-1185">Reference proteome</keyword>
<accession>A0ABR3WPT3</accession>
<evidence type="ECO:0000256" key="3">
    <source>
        <dbReference type="ARBA" id="ARBA00004725"/>
    </source>
</evidence>
<evidence type="ECO:0000256" key="7">
    <source>
        <dbReference type="ARBA" id="ARBA00022630"/>
    </source>
</evidence>
<dbReference type="Gene3D" id="2.30.26.10">
    <property type="entry name" value="Dihydroorotate Dehydrogenase A, chain A, domain 2"/>
    <property type="match status" value="1"/>
</dbReference>
<feature type="domain" description="Dihydroorotate dehydrogenase catalytic" evidence="12">
    <location>
        <begin position="82"/>
        <end position="334"/>
    </location>
</feature>
<keyword evidence="7 11" id="KW-0285">Flavoprotein</keyword>
<keyword evidence="10 11" id="KW-0560">Oxidoreductase</keyword>
<dbReference type="Gene3D" id="3.20.20.70">
    <property type="entry name" value="Aldolase class I"/>
    <property type="match status" value="1"/>
</dbReference>
<proteinExistence type="inferred from homology"/>
<sequence>MGSSSPPCLKISPPLVNSANPWATTLEDLQALYSCPSIGAVTTRTSLISGFSHDPSKHQFTLFDAATHQSEQDRTKLKGSENASLNNLGYSPHTLETYLGFIAQIAEAPSAQPEKGFIVSVTGSPNEVAQCYSLIARQQRQVHFPLAMEINLSCPNIPDKPPPAYNGDSLKPYLAALQELAIEPGVPRIPFGLKTPPYTHASEYAELFSALKSSAQQVPGGVCPVSFITATNTLGSCLILADPGVKASSDPALPALGVGGMAGAPLHPLALGNVRTIRKMLDEAESVLAHIQIIGVGGVLDHDGFKRMQAVGADIVGVGTGLGLKGVGVFDDVLSRD</sequence>
<comment type="similarity">
    <text evidence="4 11">Belongs to the dihydroorotate dehydrogenase family. Type 1 subfamily.</text>
</comment>
<keyword evidence="8 11" id="KW-0288">FMN</keyword>
<dbReference type="PANTHER" id="PTHR48109">
    <property type="entry name" value="DIHYDROOROTATE DEHYDROGENASE (QUINONE), MITOCHONDRIAL-RELATED"/>
    <property type="match status" value="1"/>
</dbReference>
<comment type="pathway">
    <text evidence="3 11">Pyrimidine metabolism; UMP biosynthesis via de novo pathway.</text>
</comment>
<evidence type="ECO:0000256" key="10">
    <source>
        <dbReference type="ARBA" id="ARBA00023002"/>
    </source>
</evidence>
<evidence type="ECO:0000256" key="5">
    <source>
        <dbReference type="ARBA" id="ARBA00021374"/>
    </source>
</evidence>
<evidence type="ECO:0000256" key="1">
    <source>
        <dbReference type="ARBA" id="ARBA00001917"/>
    </source>
</evidence>
<dbReference type="Proteomes" id="UP001583177">
    <property type="component" value="Unassembled WGS sequence"/>
</dbReference>
<evidence type="ECO:0000256" key="6">
    <source>
        <dbReference type="ARBA" id="ARBA00022490"/>
    </source>
</evidence>
<dbReference type="SUPFAM" id="SSF51395">
    <property type="entry name" value="FMN-linked oxidoreductases"/>
    <property type="match status" value="1"/>
</dbReference>
<reference evidence="13 14" key="1">
    <citation type="journal article" date="2024" name="IMA Fungus">
        <title>IMA Genome - F19 : A genome assembly and annotation guide to empower mycologists, including annotated draft genome sequences of Ceratocystis pirilliformis, Diaporthe australafricana, Fusarium ophioides, Paecilomyces lecythidis, and Sporothrix stenoceras.</title>
        <authorList>
            <person name="Aylward J."/>
            <person name="Wilson A.M."/>
            <person name="Visagie C.M."/>
            <person name="Spraker J."/>
            <person name="Barnes I."/>
            <person name="Buitendag C."/>
            <person name="Ceriani C."/>
            <person name="Del Mar Angel L."/>
            <person name="du Plessis D."/>
            <person name="Fuchs T."/>
            <person name="Gasser K."/>
            <person name="Kramer D."/>
            <person name="Li W."/>
            <person name="Munsamy K."/>
            <person name="Piso A."/>
            <person name="Price J.L."/>
            <person name="Sonnekus B."/>
            <person name="Thomas C."/>
            <person name="van der Nest A."/>
            <person name="van Dijk A."/>
            <person name="van Heerden A."/>
            <person name="van Vuuren N."/>
            <person name="Yilmaz N."/>
            <person name="Duong T.A."/>
            <person name="van der Merwe N.A."/>
            <person name="Wingfield M.J."/>
            <person name="Wingfield B.D."/>
        </authorList>
    </citation>
    <scope>NUCLEOTIDE SEQUENCE [LARGE SCALE GENOMIC DNA]</scope>
    <source>
        <strain evidence="13 14">CMW 18300</strain>
    </source>
</reference>
<evidence type="ECO:0000259" key="12">
    <source>
        <dbReference type="Pfam" id="PF01180"/>
    </source>
</evidence>
<comment type="cofactor">
    <cofactor evidence="1 11">
        <name>FMN</name>
        <dbReference type="ChEBI" id="CHEBI:58210"/>
    </cofactor>
</comment>
<dbReference type="InterPro" id="IPR023359">
    <property type="entry name" value="Dihydro_DH_chainA_dom2"/>
</dbReference>
<gene>
    <name evidence="13" type="primary">URA1</name>
    <name evidence="13" type="ORF">Daus18300_007050</name>
</gene>
<protein>
    <recommendedName>
        <fullName evidence="5 11">Dihydroorotate dehydrogenase (fumarate)</fullName>
        <ecNumber evidence="11">1.3.98.1</ecNumber>
    </recommendedName>
    <alternativeName>
        <fullName evidence="11">Dihydroorotate oxidase</fullName>
    </alternativeName>
</protein>
<dbReference type="InterPro" id="IPR013785">
    <property type="entry name" value="Aldolase_TIM"/>
</dbReference>
<dbReference type="EMBL" id="JAWRVE010000060">
    <property type="protein sequence ID" value="KAL1865674.1"/>
    <property type="molecule type" value="Genomic_DNA"/>
</dbReference>
<dbReference type="Pfam" id="PF01180">
    <property type="entry name" value="DHO_dh"/>
    <property type="match status" value="1"/>
</dbReference>
<dbReference type="EC" id="1.3.98.1" evidence="11"/>
<dbReference type="InterPro" id="IPR033886">
    <property type="entry name" value="DHOD_1A"/>
</dbReference>
<dbReference type="InterPro" id="IPR005720">
    <property type="entry name" value="Dihydroorotate_DH_cat"/>
</dbReference>
<comment type="catalytic activity">
    <reaction evidence="11">
        <text>(S)-dihydroorotate + fumarate = orotate + succinate</text>
        <dbReference type="Rhea" id="RHEA:30059"/>
        <dbReference type="ChEBI" id="CHEBI:29806"/>
        <dbReference type="ChEBI" id="CHEBI:30031"/>
        <dbReference type="ChEBI" id="CHEBI:30839"/>
        <dbReference type="ChEBI" id="CHEBI:30864"/>
        <dbReference type="EC" id="1.3.98.1"/>
    </reaction>
</comment>
<evidence type="ECO:0000256" key="8">
    <source>
        <dbReference type="ARBA" id="ARBA00022643"/>
    </source>
</evidence>
<evidence type="ECO:0000256" key="2">
    <source>
        <dbReference type="ARBA" id="ARBA00004496"/>
    </source>
</evidence>
<evidence type="ECO:0000256" key="9">
    <source>
        <dbReference type="ARBA" id="ARBA00022975"/>
    </source>
</evidence>
<dbReference type="InterPro" id="IPR050074">
    <property type="entry name" value="DHO_dehydrogenase"/>
</dbReference>
<dbReference type="GO" id="GO:1990663">
    <property type="term" value="F:dihydroorotate dehydrogenase (fumarate) activity"/>
    <property type="evidence" value="ECO:0007669"/>
    <property type="project" value="UniProtKB-EC"/>
</dbReference>